<organism evidence="1 2">
    <name type="scientific">Kaistella gelatinilytica</name>
    <dbReference type="NCBI Taxonomy" id="2787636"/>
    <lineage>
        <taxon>Bacteria</taxon>
        <taxon>Pseudomonadati</taxon>
        <taxon>Bacteroidota</taxon>
        <taxon>Flavobacteriia</taxon>
        <taxon>Flavobacteriales</taxon>
        <taxon>Weeksellaceae</taxon>
        <taxon>Chryseobacterium group</taxon>
        <taxon>Kaistella</taxon>
    </lineage>
</organism>
<dbReference type="Proteomes" id="UP000660070">
    <property type="component" value="Unassembled WGS sequence"/>
</dbReference>
<keyword evidence="2" id="KW-1185">Reference proteome</keyword>
<evidence type="ECO:0000313" key="1">
    <source>
        <dbReference type="EMBL" id="MBF8457910.1"/>
    </source>
</evidence>
<reference evidence="1 2" key="1">
    <citation type="submission" date="2020-11" db="EMBL/GenBank/DDBJ databases">
        <title>Kaistella gelatinilytica sp. nov., a flavobacterium isolated from Antarctic Soil.</title>
        <authorList>
            <person name="Li J."/>
        </authorList>
    </citation>
    <scope>NUCLEOTIDE SEQUENCE [LARGE SCALE GENOMIC DNA]</scope>
    <source>
        <strain evidence="1 2">G5-32</strain>
    </source>
</reference>
<proteinExistence type="predicted"/>
<name>A0ABS0FDY5_9FLAO</name>
<dbReference type="RefSeq" id="WP_196080385.1">
    <property type="nucleotide sequence ID" value="NZ_JADPVI010000003.1"/>
</dbReference>
<accession>A0ABS0FDY5</accession>
<gene>
    <name evidence="1" type="ORF">IV494_12050</name>
</gene>
<evidence type="ECO:0000313" key="2">
    <source>
        <dbReference type="Proteomes" id="UP000660070"/>
    </source>
</evidence>
<comment type="caution">
    <text evidence="1">The sequence shown here is derived from an EMBL/GenBank/DDBJ whole genome shotgun (WGS) entry which is preliminary data.</text>
</comment>
<dbReference type="EMBL" id="JADPVI010000003">
    <property type="protein sequence ID" value="MBF8457910.1"/>
    <property type="molecule type" value="Genomic_DNA"/>
</dbReference>
<protein>
    <submittedName>
        <fullName evidence="1">Topoisomerase II</fullName>
    </submittedName>
</protein>
<sequence length="357" mass="42230">MISFKQESLTLEELEVNLSAELIAHQEKVLQKYSVEKEKECSLPSLHGTIGGKNNQYADIVNTQFSDPREFIAHWVRGFIKYVGKSKSSPLRTLLKDDEFREYTFTFLERNFYRNLIERTRFKPNQSLWSIWFGSGNLIWGLIIAPANRGKQWTNDVSEIRRAKYQYWTIGHIMETGLIDPESEYPIKFSKIEDLMTFYRSVLKRVSNSTYENRFCDLYMEYLLYSDAPMEEPFLIPEFRYLGLEKNHEHRLDFTILNPHTRELIGIELSPNSTHMAVSGIKDKTQKKVNEELSAKWDKEMKKRNDYFSSFDIFILTFTDENLKDIDACFIEIKKYLSARLDNPIILEEELERLKNI</sequence>